<feature type="transmembrane region" description="Helical" evidence="1">
    <location>
        <begin position="122"/>
        <end position="142"/>
    </location>
</feature>
<proteinExistence type="predicted"/>
<keyword evidence="1" id="KW-1133">Transmembrane helix</keyword>
<keyword evidence="1" id="KW-0812">Transmembrane</keyword>
<evidence type="ECO:0000256" key="1">
    <source>
        <dbReference type="SAM" id="Phobius"/>
    </source>
</evidence>
<evidence type="ECO:0000259" key="2">
    <source>
        <dbReference type="Pfam" id="PF09335"/>
    </source>
</evidence>
<evidence type="ECO:0000313" key="3">
    <source>
        <dbReference type="EMBL" id="PJE73902.1"/>
    </source>
</evidence>
<keyword evidence="1" id="KW-0472">Membrane</keyword>
<feature type="transmembrane region" description="Helical" evidence="1">
    <location>
        <begin position="12"/>
        <end position="33"/>
    </location>
</feature>
<dbReference type="GO" id="GO:0005886">
    <property type="term" value="C:plasma membrane"/>
    <property type="evidence" value="ECO:0007669"/>
    <property type="project" value="TreeGrafter"/>
</dbReference>
<feature type="transmembrane region" description="Helical" evidence="1">
    <location>
        <begin position="162"/>
        <end position="179"/>
    </location>
</feature>
<dbReference type="Proteomes" id="UP000228700">
    <property type="component" value="Unassembled WGS sequence"/>
</dbReference>
<feature type="domain" description="VTT" evidence="2">
    <location>
        <begin position="22"/>
        <end position="142"/>
    </location>
</feature>
<evidence type="ECO:0000313" key="4">
    <source>
        <dbReference type="Proteomes" id="UP000228700"/>
    </source>
</evidence>
<dbReference type="AlphaFoldDB" id="A0A2M8LBA7"/>
<dbReference type="InterPro" id="IPR051311">
    <property type="entry name" value="DedA_domain"/>
</dbReference>
<dbReference type="InterPro" id="IPR032816">
    <property type="entry name" value="VTT_dom"/>
</dbReference>
<comment type="caution">
    <text evidence="3">The sequence shown here is derived from an EMBL/GenBank/DDBJ whole genome shotgun (WGS) entry which is preliminary data.</text>
</comment>
<name>A0A2M8LBA7_9BACT</name>
<accession>A0A2M8LBA7</accession>
<reference evidence="4" key="1">
    <citation type="submission" date="2017-09" db="EMBL/GenBank/DDBJ databases">
        <title>Depth-based differentiation of microbial function through sediment-hosted aquifers and enrichment of novel symbionts in the deep terrestrial subsurface.</title>
        <authorList>
            <person name="Probst A.J."/>
            <person name="Ladd B."/>
            <person name="Jarett J.K."/>
            <person name="Geller-Mcgrath D.E."/>
            <person name="Sieber C.M.K."/>
            <person name="Emerson J.B."/>
            <person name="Anantharaman K."/>
            <person name="Thomas B.C."/>
            <person name="Malmstrom R."/>
            <person name="Stieglmeier M."/>
            <person name="Klingl A."/>
            <person name="Woyke T."/>
            <person name="Ryan C.M."/>
            <person name="Banfield J.F."/>
        </authorList>
    </citation>
    <scope>NUCLEOTIDE SEQUENCE [LARGE SCALE GENOMIC DNA]</scope>
</reference>
<protein>
    <submittedName>
        <fullName evidence="3">DedA family protein</fullName>
    </submittedName>
</protein>
<sequence length="185" mass="21191">MLEYILAQYGYIALFTGAFLEGEVIVVVAGILARLDYLSLYPVIITAVLATFIGDQTFFLIGRKKGKIFLEKRPHIAARAEKIHDLLHSHQNKVLFGFRFLYGMRIPTLIALGTSEISQKKFLVFNILNSIVWTLVFVLGGYFFGDIFETVLRKIGFYEKHLFIGLALVGVIVWVWSIIRHRDDY</sequence>
<dbReference type="EMBL" id="PFEQ01000014">
    <property type="protein sequence ID" value="PJE73902.1"/>
    <property type="molecule type" value="Genomic_DNA"/>
</dbReference>
<feature type="transmembrane region" description="Helical" evidence="1">
    <location>
        <begin position="39"/>
        <end position="62"/>
    </location>
</feature>
<dbReference type="Pfam" id="PF09335">
    <property type="entry name" value="VTT_dom"/>
    <property type="match status" value="1"/>
</dbReference>
<gene>
    <name evidence="3" type="ORF">COV01_03610</name>
</gene>
<organism evidence="3 4">
    <name type="scientific">Candidatus Taylorbacteria bacterium CG10_big_fil_rev_8_21_14_0_10_41_48</name>
    <dbReference type="NCBI Taxonomy" id="1975024"/>
    <lineage>
        <taxon>Bacteria</taxon>
        <taxon>Candidatus Tayloriibacteriota</taxon>
    </lineage>
</organism>
<dbReference type="PANTHER" id="PTHR42709:SF2">
    <property type="entry name" value="INNER MEMBRANE PROTEIN YOHD"/>
    <property type="match status" value="1"/>
</dbReference>
<dbReference type="PANTHER" id="PTHR42709">
    <property type="entry name" value="ALKALINE PHOSPHATASE LIKE PROTEIN"/>
    <property type="match status" value="1"/>
</dbReference>